<dbReference type="PROSITE" id="PS50885">
    <property type="entry name" value="HAMP"/>
    <property type="match status" value="1"/>
</dbReference>
<dbReference type="PROSITE" id="PS51831">
    <property type="entry name" value="HD"/>
    <property type="match status" value="1"/>
</dbReference>
<dbReference type="SUPFAM" id="SSF109604">
    <property type="entry name" value="HD-domain/PDEase-like"/>
    <property type="match status" value="1"/>
</dbReference>
<dbReference type="Pfam" id="PF13487">
    <property type="entry name" value="HD_5"/>
    <property type="match status" value="1"/>
</dbReference>
<dbReference type="CDD" id="cd06225">
    <property type="entry name" value="HAMP"/>
    <property type="match status" value="1"/>
</dbReference>
<feature type="domain" description="HAMP" evidence="2">
    <location>
        <begin position="144"/>
        <end position="195"/>
    </location>
</feature>
<dbReference type="InterPro" id="IPR029016">
    <property type="entry name" value="GAF-like_dom_sf"/>
</dbReference>
<evidence type="ECO:0000313" key="7">
    <source>
        <dbReference type="Proteomes" id="UP000280881"/>
    </source>
</evidence>
<feature type="transmembrane region" description="Helical" evidence="1">
    <location>
        <begin position="119"/>
        <end position="141"/>
    </location>
</feature>
<organism evidence="6 7">
    <name type="scientific">Thermovibrio guaymasensis</name>
    <dbReference type="NCBI Taxonomy" id="240167"/>
    <lineage>
        <taxon>Bacteria</taxon>
        <taxon>Pseudomonadati</taxon>
        <taxon>Aquificota</taxon>
        <taxon>Aquificia</taxon>
        <taxon>Desulfurobacteriales</taxon>
        <taxon>Desulfurobacteriaceae</taxon>
        <taxon>Thermovibrio</taxon>
    </lineage>
</organism>
<dbReference type="CDD" id="cd00077">
    <property type="entry name" value="HDc"/>
    <property type="match status" value="1"/>
</dbReference>
<dbReference type="InterPro" id="IPR043128">
    <property type="entry name" value="Rev_trsase/Diguanyl_cyclase"/>
</dbReference>
<dbReference type="NCBIfam" id="TIGR00254">
    <property type="entry name" value="GGDEF"/>
    <property type="match status" value="1"/>
</dbReference>
<dbReference type="SUPFAM" id="SSF55073">
    <property type="entry name" value="Nucleotide cyclase"/>
    <property type="match status" value="1"/>
</dbReference>
<dbReference type="SMART" id="SM00471">
    <property type="entry name" value="HDc"/>
    <property type="match status" value="1"/>
</dbReference>
<evidence type="ECO:0000259" key="5">
    <source>
        <dbReference type="PROSITE" id="PS51832"/>
    </source>
</evidence>
<keyword evidence="1" id="KW-0812">Transmembrane</keyword>
<feature type="domain" description="HD-GYP" evidence="5">
    <location>
        <begin position="359"/>
        <end position="554"/>
    </location>
</feature>
<evidence type="ECO:0000259" key="4">
    <source>
        <dbReference type="PROSITE" id="PS51831"/>
    </source>
</evidence>
<dbReference type="PROSITE" id="PS51832">
    <property type="entry name" value="HD_GYP"/>
    <property type="match status" value="1"/>
</dbReference>
<evidence type="ECO:0000256" key="1">
    <source>
        <dbReference type="SAM" id="Phobius"/>
    </source>
</evidence>
<dbReference type="OrthoDB" id="9377at2"/>
<feature type="transmembrane region" description="Helical" evidence="1">
    <location>
        <begin position="6"/>
        <end position="28"/>
    </location>
</feature>
<dbReference type="InterPro" id="IPR037522">
    <property type="entry name" value="HD_GYP_dom"/>
</dbReference>
<feature type="domain" description="HD" evidence="4">
    <location>
        <begin position="381"/>
        <end position="503"/>
    </location>
</feature>
<dbReference type="Gene3D" id="3.30.450.40">
    <property type="match status" value="1"/>
</dbReference>
<accession>A0A420W6L8</accession>
<sequence length="705" mass="81128">MKSNKYWVLTFLALLITLGIGLGSYFLTYEFSKEYFLKSSLENALNYAEVSAVSVGSKKKADEIKEILERAPYIKRVEIKDGSPNSPYELKKEFLFPDGKLNVVIELDKEMLNKRASSIAKNVSTAVSVLTGFFLFIYLVAIKKLYLEPLSKIKRDIDRIYKGTLEKIPLSGKDEFGKIRESINRMIDSIKDRDKRAEIISQFIQLLTVGKGFNGEFIELMRKVLKLTKTDGVIIGIKNFDNNRIKVKLITQGESKELMKELNKLEGIEPYILELGREVETTKVSILSREEQKLGIKYVFGIPLTVFSNVLGYVIFFRRTDKKLTEENKNLIKNITKSIAISVQIKNLIENLQKQLKREKEFLDKVIKSLIRGIEIRDSYTRGHSERVAFFSKRIAQEMGLPEDEVNKIYIAALLHDIGKIGIPDSILLKPGKLTDREYEIIKLHPILSYELLKNLDFLKDALDGIKYHHERWDGSGYPEGLKGEEIPLPARIIAVADSYDAMTSKRIYREALDRKKAINEIRELSGKSYDPEVVRSALPVLLEEPPEPEEEYLEGEIISEIEERRLDYFLRDSLTGVFNRNALELAYQIAKDRFKELSGIVVDIIKLREINIKEGWEKGDEILKKVVNEIQKRTSDVTMVRYSGDNFLLFTPREKAKETARVIKEIEEETSINLRVVEIPKIDNIEKLQRELTELEFEGSLSSM</sequence>
<dbReference type="PANTHER" id="PTHR43155">
    <property type="entry name" value="CYCLIC DI-GMP PHOSPHODIESTERASE PA4108-RELATED"/>
    <property type="match status" value="1"/>
</dbReference>
<dbReference type="InterPro" id="IPR029787">
    <property type="entry name" value="Nucleotide_cyclase"/>
</dbReference>
<dbReference type="PANTHER" id="PTHR43155:SF2">
    <property type="entry name" value="CYCLIC DI-GMP PHOSPHODIESTERASE PA4108"/>
    <property type="match status" value="1"/>
</dbReference>
<feature type="transmembrane region" description="Helical" evidence="1">
    <location>
        <begin position="298"/>
        <end position="317"/>
    </location>
</feature>
<dbReference type="EMBL" id="RBIE01000002">
    <property type="protein sequence ID" value="RKQ61752.1"/>
    <property type="molecule type" value="Genomic_DNA"/>
</dbReference>
<comment type="caution">
    <text evidence="6">The sequence shown here is derived from an EMBL/GenBank/DDBJ whole genome shotgun (WGS) entry which is preliminary data.</text>
</comment>
<dbReference type="Pfam" id="PF00990">
    <property type="entry name" value="GGDEF"/>
    <property type="match status" value="1"/>
</dbReference>
<keyword evidence="1" id="KW-1133">Transmembrane helix</keyword>
<reference evidence="6 7" key="1">
    <citation type="submission" date="2018-10" db="EMBL/GenBank/DDBJ databases">
        <title>Genomic Encyclopedia of Type Strains, Phase IV (KMG-IV): sequencing the most valuable type-strain genomes for metagenomic binning, comparative biology and taxonomic classification.</title>
        <authorList>
            <person name="Goeker M."/>
        </authorList>
    </citation>
    <scope>NUCLEOTIDE SEQUENCE [LARGE SCALE GENOMIC DNA]</scope>
    <source>
        <strain evidence="6 7">DSM 15521</strain>
    </source>
</reference>
<dbReference type="AlphaFoldDB" id="A0A420W6L8"/>
<proteinExistence type="predicted"/>
<dbReference type="Gene3D" id="6.10.340.10">
    <property type="match status" value="1"/>
</dbReference>
<keyword evidence="7" id="KW-1185">Reference proteome</keyword>
<dbReference type="Pfam" id="PF00672">
    <property type="entry name" value="HAMP"/>
    <property type="match status" value="1"/>
</dbReference>
<dbReference type="GO" id="GO:0007165">
    <property type="term" value="P:signal transduction"/>
    <property type="evidence" value="ECO:0007669"/>
    <property type="project" value="InterPro"/>
</dbReference>
<name>A0A420W6L8_9BACT</name>
<keyword evidence="1" id="KW-0472">Membrane</keyword>
<dbReference type="InterPro" id="IPR003660">
    <property type="entry name" value="HAMP_dom"/>
</dbReference>
<protein>
    <submittedName>
        <fullName evidence="6">Diguanylate cyclase (GGDEF)-like protein</fullName>
    </submittedName>
</protein>
<evidence type="ECO:0000313" key="6">
    <source>
        <dbReference type="EMBL" id="RKQ61752.1"/>
    </source>
</evidence>
<dbReference type="Gene3D" id="3.30.70.270">
    <property type="match status" value="1"/>
</dbReference>
<evidence type="ECO:0000259" key="2">
    <source>
        <dbReference type="PROSITE" id="PS50885"/>
    </source>
</evidence>
<dbReference type="Proteomes" id="UP000280881">
    <property type="component" value="Unassembled WGS sequence"/>
</dbReference>
<dbReference type="InterPro" id="IPR003607">
    <property type="entry name" value="HD/PDEase_dom"/>
</dbReference>
<evidence type="ECO:0000259" key="3">
    <source>
        <dbReference type="PROSITE" id="PS50887"/>
    </source>
</evidence>
<gene>
    <name evidence="6" type="ORF">C7457_1199</name>
</gene>
<dbReference type="Gene3D" id="1.10.3210.10">
    <property type="entry name" value="Hypothetical protein af1432"/>
    <property type="match status" value="1"/>
</dbReference>
<feature type="domain" description="GGDEF" evidence="3">
    <location>
        <begin position="596"/>
        <end position="705"/>
    </location>
</feature>
<dbReference type="InterPro" id="IPR000160">
    <property type="entry name" value="GGDEF_dom"/>
</dbReference>
<dbReference type="PROSITE" id="PS50887">
    <property type="entry name" value="GGDEF"/>
    <property type="match status" value="1"/>
</dbReference>
<dbReference type="RefSeq" id="WP_121171063.1">
    <property type="nucleotide sequence ID" value="NZ_RBIE01000002.1"/>
</dbReference>
<dbReference type="InterPro" id="IPR006674">
    <property type="entry name" value="HD_domain"/>
</dbReference>
<dbReference type="GO" id="GO:0016020">
    <property type="term" value="C:membrane"/>
    <property type="evidence" value="ECO:0007669"/>
    <property type="project" value="InterPro"/>
</dbReference>
<dbReference type="SUPFAM" id="SSF55781">
    <property type="entry name" value="GAF domain-like"/>
    <property type="match status" value="1"/>
</dbReference>